<name>A0A6G1IHL7_9PLEO</name>
<evidence type="ECO:0000313" key="3">
    <source>
        <dbReference type="Proteomes" id="UP000799291"/>
    </source>
</evidence>
<evidence type="ECO:0000256" key="1">
    <source>
        <dbReference type="SAM" id="MobiDB-lite"/>
    </source>
</evidence>
<protein>
    <submittedName>
        <fullName evidence="2">Uncharacterized protein</fullName>
    </submittedName>
</protein>
<evidence type="ECO:0000313" key="2">
    <source>
        <dbReference type="EMBL" id="KAF2677724.1"/>
    </source>
</evidence>
<proteinExistence type="predicted"/>
<dbReference type="Proteomes" id="UP000799291">
    <property type="component" value="Unassembled WGS sequence"/>
</dbReference>
<keyword evidence="3" id="KW-1185">Reference proteome</keyword>
<feature type="compositionally biased region" description="Polar residues" evidence="1">
    <location>
        <begin position="157"/>
        <end position="172"/>
    </location>
</feature>
<sequence length="574" mass="63552">MARCVCPYGRPKSRVANRGELPSSHTHQERNGALGFTFIHSSNYCLIFYEDDLYLDINDDISDVALDTPSSGGFKSPLDTMTPFSIRPRRELCGAPCKDCRFVLPLSSKRPFLPFRNVAWPASPLNNLSTVSGTEYSGRPAAASDSSAQVHAIAASNPIQTNSRGTPSNPYTTDGFGELDDSAASNDTFHEDSAYEDTKPAVNTTSVTTYFTESPIFPYDWPPSLSFSPRFPFLSPASMPSSPNHNLPSDGRHGPNSPHHRSMSPTDTLLSGLMWNEFNGMLRQVENPFNDGHHATSPHYGPMSPNDYPASVHDDSCHPTAHHCRHMFPTNIITSYGHTRGNPDGVSGWLDNVSPNNITLPSGLPTLDNPWERYSFGSPDPERRWHIPDNGNSMPPPGATPQHNPLRTPIVRRRARNNSDDETLTRIKRAKSTPCYHGIFAKVEKFLSEEKNVANEAPNAIIARDEAWANYEERQGFAQRELSLSSPPDTATLSKMISDLSKSNAAGEQLREAILNPDVHQYFAEDADFHKSLSVQLLQHRKLIAGLRTWEAKLKTSHDAYIDAKDRFVAATNA</sequence>
<feature type="region of interest" description="Disordered" evidence="1">
    <location>
        <begin position="239"/>
        <end position="266"/>
    </location>
</feature>
<accession>A0A6G1IHL7</accession>
<dbReference type="EMBL" id="MU005619">
    <property type="protein sequence ID" value="KAF2677724.1"/>
    <property type="molecule type" value="Genomic_DNA"/>
</dbReference>
<organism evidence="2 3">
    <name type="scientific">Lentithecium fluviatile CBS 122367</name>
    <dbReference type="NCBI Taxonomy" id="1168545"/>
    <lineage>
        <taxon>Eukaryota</taxon>
        <taxon>Fungi</taxon>
        <taxon>Dikarya</taxon>
        <taxon>Ascomycota</taxon>
        <taxon>Pezizomycotina</taxon>
        <taxon>Dothideomycetes</taxon>
        <taxon>Pleosporomycetidae</taxon>
        <taxon>Pleosporales</taxon>
        <taxon>Massarineae</taxon>
        <taxon>Lentitheciaceae</taxon>
        <taxon>Lentithecium</taxon>
    </lineage>
</organism>
<reference evidence="2" key="1">
    <citation type="journal article" date="2020" name="Stud. Mycol.">
        <title>101 Dothideomycetes genomes: a test case for predicting lifestyles and emergence of pathogens.</title>
        <authorList>
            <person name="Haridas S."/>
            <person name="Albert R."/>
            <person name="Binder M."/>
            <person name="Bloem J."/>
            <person name="Labutti K."/>
            <person name="Salamov A."/>
            <person name="Andreopoulos B."/>
            <person name="Baker S."/>
            <person name="Barry K."/>
            <person name="Bills G."/>
            <person name="Bluhm B."/>
            <person name="Cannon C."/>
            <person name="Castanera R."/>
            <person name="Culley D."/>
            <person name="Daum C."/>
            <person name="Ezra D."/>
            <person name="Gonzalez J."/>
            <person name="Henrissat B."/>
            <person name="Kuo A."/>
            <person name="Liang C."/>
            <person name="Lipzen A."/>
            <person name="Lutzoni F."/>
            <person name="Magnuson J."/>
            <person name="Mondo S."/>
            <person name="Nolan M."/>
            <person name="Ohm R."/>
            <person name="Pangilinan J."/>
            <person name="Park H.-J."/>
            <person name="Ramirez L."/>
            <person name="Alfaro M."/>
            <person name="Sun H."/>
            <person name="Tritt A."/>
            <person name="Yoshinaga Y."/>
            <person name="Zwiers L.-H."/>
            <person name="Turgeon B."/>
            <person name="Goodwin S."/>
            <person name="Spatafora J."/>
            <person name="Crous P."/>
            <person name="Grigoriev I."/>
        </authorList>
    </citation>
    <scope>NUCLEOTIDE SEQUENCE</scope>
    <source>
        <strain evidence="2">CBS 122367</strain>
    </source>
</reference>
<dbReference type="AlphaFoldDB" id="A0A6G1IHL7"/>
<gene>
    <name evidence="2" type="ORF">K458DRAFT_395644</name>
</gene>
<feature type="region of interest" description="Disordered" evidence="1">
    <location>
        <begin position="136"/>
        <end position="186"/>
    </location>
</feature>